<dbReference type="AlphaFoldDB" id="A0A6G1E4X0"/>
<evidence type="ECO:0000313" key="2">
    <source>
        <dbReference type="EMBL" id="KAF0919820.1"/>
    </source>
</evidence>
<proteinExistence type="predicted"/>
<comment type="caution">
    <text evidence="2">The sequence shown here is derived from an EMBL/GenBank/DDBJ whole genome shotgun (WGS) entry which is preliminary data.</text>
</comment>
<reference evidence="2 3" key="1">
    <citation type="submission" date="2019-11" db="EMBL/GenBank/DDBJ databases">
        <title>Whole genome sequence of Oryza granulata.</title>
        <authorList>
            <person name="Li W."/>
        </authorList>
    </citation>
    <scope>NUCLEOTIDE SEQUENCE [LARGE SCALE GENOMIC DNA]</scope>
    <source>
        <strain evidence="3">cv. Menghai</strain>
        <tissue evidence="2">Leaf</tissue>
    </source>
</reference>
<evidence type="ECO:0000313" key="3">
    <source>
        <dbReference type="Proteomes" id="UP000479710"/>
    </source>
</evidence>
<evidence type="ECO:0000256" key="1">
    <source>
        <dbReference type="SAM" id="MobiDB-lite"/>
    </source>
</evidence>
<keyword evidence="3" id="KW-1185">Reference proteome</keyword>
<gene>
    <name evidence="2" type="ORF">E2562_031679</name>
</gene>
<organism evidence="2 3">
    <name type="scientific">Oryza meyeriana var. granulata</name>
    <dbReference type="NCBI Taxonomy" id="110450"/>
    <lineage>
        <taxon>Eukaryota</taxon>
        <taxon>Viridiplantae</taxon>
        <taxon>Streptophyta</taxon>
        <taxon>Embryophyta</taxon>
        <taxon>Tracheophyta</taxon>
        <taxon>Spermatophyta</taxon>
        <taxon>Magnoliopsida</taxon>
        <taxon>Liliopsida</taxon>
        <taxon>Poales</taxon>
        <taxon>Poaceae</taxon>
        <taxon>BOP clade</taxon>
        <taxon>Oryzoideae</taxon>
        <taxon>Oryzeae</taxon>
        <taxon>Oryzinae</taxon>
        <taxon>Oryza</taxon>
        <taxon>Oryza meyeriana</taxon>
    </lineage>
</organism>
<dbReference type="EMBL" id="SPHZ02000005">
    <property type="protein sequence ID" value="KAF0919820.1"/>
    <property type="molecule type" value="Genomic_DNA"/>
</dbReference>
<dbReference type="Proteomes" id="UP000479710">
    <property type="component" value="Unassembled WGS sequence"/>
</dbReference>
<protein>
    <submittedName>
        <fullName evidence="2">Uncharacterized protein</fullName>
    </submittedName>
</protein>
<sequence length="71" mass="7871">MEDEAMEGENKVRGKRGGAASRRNRVGPTLQECTAALGPLLIWPHRSAATQARSRHVVRQEHDGMRSQCCD</sequence>
<name>A0A6G1E4X0_9ORYZ</name>
<accession>A0A6G1E4X0</accession>
<feature type="region of interest" description="Disordered" evidence="1">
    <location>
        <begin position="1"/>
        <end position="27"/>
    </location>
</feature>